<accession>A0A2P6SB02</accession>
<gene>
    <name evidence="2" type="ORF">RchiOBHm_Chr1g0329381</name>
</gene>
<evidence type="ECO:0000313" key="3">
    <source>
        <dbReference type="Proteomes" id="UP000238479"/>
    </source>
</evidence>
<dbReference type="AlphaFoldDB" id="A0A2P6SB02"/>
<comment type="caution">
    <text evidence="2">The sequence shown here is derived from an EMBL/GenBank/DDBJ whole genome shotgun (WGS) entry which is preliminary data.</text>
</comment>
<proteinExistence type="predicted"/>
<keyword evidence="1" id="KW-1133">Transmembrane helix</keyword>
<protein>
    <submittedName>
        <fullName evidence="2">Uncharacterized protein</fullName>
    </submittedName>
</protein>
<keyword evidence="3" id="KW-1185">Reference proteome</keyword>
<sequence>MFAEISTKFQSLILDCLLRLICLFLCCFLLLTVCTIRSIIYACKAKIICLCLSSSP</sequence>
<evidence type="ECO:0000256" key="1">
    <source>
        <dbReference type="SAM" id="Phobius"/>
    </source>
</evidence>
<feature type="transmembrane region" description="Helical" evidence="1">
    <location>
        <begin position="12"/>
        <end position="33"/>
    </location>
</feature>
<name>A0A2P6SB02_ROSCH</name>
<keyword evidence="1" id="KW-0472">Membrane</keyword>
<keyword evidence="1" id="KW-0812">Transmembrane</keyword>
<dbReference type="Gramene" id="PRQ55870">
    <property type="protein sequence ID" value="PRQ55870"/>
    <property type="gene ID" value="RchiOBHm_Chr1g0329381"/>
</dbReference>
<dbReference type="Proteomes" id="UP000238479">
    <property type="component" value="Chromosome 1"/>
</dbReference>
<evidence type="ECO:0000313" key="2">
    <source>
        <dbReference type="EMBL" id="PRQ55870.1"/>
    </source>
</evidence>
<dbReference type="EMBL" id="PDCK01000039">
    <property type="protein sequence ID" value="PRQ55870.1"/>
    <property type="molecule type" value="Genomic_DNA"/>
</dbReference>
<reference evidence="2 3" key="1">
    <citation type="journal article" date="2018" name="Nat. Genet.">
        <title>The Rosa genome provides new insights in the design of modern roses.</title>
        <authorList>
            <person name="Bendahmane M."/>
        </authorList>
    </citation>
    <scope>NUCLEOTIDE SEQUENCE [LARGE SCALE GENOMIC DNA]</scope>
    <source>
        <strain evidence="3">cv. Old Blush</strain>
    </source>
</reference>
<organism evidence="2 3">
    <name type="scientific">Rosa chinensis</name>
    <name type="common">China rose</name>
    <dbReference type="NCBI Taxonomy" id="74649"/>
    <lineage>
        <taxon>Eukaryota</taxon>
        <taxon>Viridiplantae</taxon>
        <taxon>Streptophyta</taxon>
        <taxon>Embryophyta</taxon>
        <taxon>Tracheophyta</taxon>
        <taxon>Spermatophyta</taxon>
        <taxon>Magnoliopsida</taxon>
        <taxon>eudicotyledons</taxon>
        <taxon>Gunneridae</taxon>
        <taxon>Pentapetalae</taxon>
        <taxon>rosids</taxon>
        <taxon>fabids</taxon>
        <taxon>Rosales</taxon>
        <taxon>Rosaceae</taxon>
        <taxon>Rosoideae</taxon>
        <taxon>Rosoideae incertae sedis</taxon>
        <taxon>Rosa</taxon>
    </lineage>
</organism>